<organism evidence="3 4">
    <name type="scientific">Amedibacillus hominis</name>
    <dbReference type="NCBI Taxonomy" id="2897776"/>
    <lineage>
        <taxon>Bacteria</taxon>
        <taxon>Bacillati</taxon>
        <taxon>Bacillota</taxon>
        <taxon>Erysipelotrichia</taxon>
        <taxon>Erysipelotrichales</taxon>
        <taxon>Erysipelotrichaceae</taxon>
        <taxon>Amedibacillus</taxon>
    </lineage>
</organism>
<accession>A0ABS9RD58</accession>
<comment type="caution">
    <text evidence="3">The sequence shown here is derived from an EMBL/GenBank/DDBJ whole genome shotgun (WGS) entry which is preliminary data.</text>
</comment>
<keyword evidence="1" id="KW-0238">DNA-binding</keyword>
<dbReference type="Gene3D" id="1.10.260.40">
    <property type="entry name" value="lambda repressor-like DNA-binding domains"/>
    <property type="match status" value="1"/>
</dbReference>
<dbReference type="SMART" id="SM00530">
    <property type="entry name" value="HTH_XRE"/>
    <property type="match status" value="1"/>
</dbReference>
<dbReference type="SUPFAM" id="SSF47413">
    <property type="entry name" value="lambda repressor-like DNA-binding domains"/>
    <property type="match status" value="1"/>
</dbReference>
<dbReference type="Pfam" id="PF01381">
    <property type="entry name" value="HTH_3"/>
    <property type="match status" value="1"/>
</dbReference>
<evidence type="ECO:0000313" key="3">
    <source>
        <dbReference type="EMBL" id="MCH4287592.1"/>
    </source>
</evidence>
<keyword evidence="4" id="KW-1185">Reference proteome</keyword>
<proteinExistence type="predicted"/>
<evidence type="ECO:0000259" key="2">
    <source>
        <dbReference type="PROSITE" id="PS50943"/>
    </source>
</evidence>
<evidence type="ECO:0000256" key="1">
    <source>
        <dbReference type="ARBA" id="ARBA00023125"/>
    </source>
</evidence>
<name>A0ABS9RD58_9FIRM</name>
<dbReference type="InterPro" id="IPR001387">
    <property type="entry name" value="Cro/C1-type_HTH"/>
</dbReference>
<sequence>MLKIGGIIKAGLENKNMTQKQLGSLLNVNQRTISSYCNDISYPDLDTLTRLCTILEIDICEVLHLHQTNNMQFVVQDDKEMRILNAFRQLPEHKRKDFCDSMILLASIVKQ</sequence>
<dbReference type="RefSeq" id="WP_117453091.1">
    <property type="nucleotide sequence ID" value="NZ_JAKVPQ010000028.1"/>
</dbReference>
<dbReference type="PANTHER" id="PTHR46558:SF11">
    <property type="entry name" value="HTH-TYPE TRANSCRIPTIONAL REGULATOR XRE"/>
    <property type="match status" value="1"/>
</dbReference>
<dbReference type="PANTHER" id="PTHR46558">
    <property type="entry name" value="TRACRIPTIONAL REGULATORY PROTEIN-RELATED-RELATED"/>
    <property type="match status" value="1"/>
</dbReference>
<dbReference type="InterPro" id="IPR010982">
    <property type="entry name" value="Lambda_DNA-bd_dom_sf"/>
</dbReference>
<dbReference type="PROSITE" id="PS50943">
    <property type="entry name" value="HTH_CROC1"/>
    <property type="match status" value="1"/>
</dbReference>
<reference evidence="3 4" key="1">
    <citation type="submission" date="2022-02" db="EMBL/GenBank/DDBJ databases">
        <title>Genome of Erysipelotrichaceae sp. nov. NSJ-176 isolated from human feces.</title>
        <authorList>
            <person name="Abdugheni R."/>
        </authorList>
    </citation>
    <scope>NUCLEOTIDE SEQUENCE [LARGE SCALE GENOMIC DNA]</scope>
    <source>
        <strain evidence="3 4">NSJ-176</strain>
    </source>
</reference>
<evidence type="ECO:0000313" key="4">
    <source>
        <dbReference type="Proteomes" id="UP001202402"/>
    </source>
</evidence>
<feature type="domain" description="HTH cro/C1-type" evidence="2">
    <location>
        <begin position="8"/>
        <end position="62"/>
    </location>
</feature>
<dbReference type="EMBL" id="JAKVPQ010000028">
    <property type="protein sequence ID" value="MCH4287592.1"/>
    <property type="molecule type" value="Genomic_DNA"/>
</dbReference>
<dbReference type="CDD" id="cd00093">
    <property type="entry name" value="HTH_XRE"/>
    <property type="match status" value="1"/>
</dbReference>
<dbReference type="Proteomes" id="UP001202402">
    <property type="component" value="Unassembled WGS sequence"/>
</dbReference>
<gene>
    <name evidence="3" type="ORF">LQE99_20930</name>
</gene>
<protein>
    <submittedName>
        <fullName evidence="3">Helix-turn-helix domain-containing protein</fullName>
    </submittedName>
</protein>